<keyword evidence="3" id="KW-0227">DNA damage</keyword>
<evidence type="ECO:0000313" key="12">
    <source>
        <dbReference type="Proteomes" id="UP000431684"/>
    </source>
</evidence>
<proteinExistence type="inferred from homology"/>
<organism evidence="11 12">
    <name type="scientific">Pseudoduganella dura</name>
    <dbReference type="NCBI Taxonomy" id="321982"/>
    <lineage>
        <taxon>Bacteria</taxon>
        <taxon>Pseudomonadati</taxon>
        <taxon>Pseudomonadota</taxon>
        <taxon>Betaproteobacteria</taxon>
        <taxon>Burkholderiales</taxon>
        <taxon>Oxalobacteraceae</taxon>
        <taxon>Telluria group</taxon>
        <taxon>Pseudoduganella</taxon>
    </lineage>
</organism>
<dbReference type="OrthoDB" id="9800855at2"/>
<dbReference type="GO" id="GO:0003684">
    <property type="term" value="F:damaged DNA binding"/>
    <property type="evidence" value="ECO:0007669"/>
    <property type="project" value="InterPro"/>
</dbReference>
<dbReference type="PANTHER" id="PTHR22993:SF9">
    <property type="entry name" value="FORMAMIDOPYRIMIDINE-DNA GLYCOSYLASE"/>
    <property type="match status" value="1"/>
</dbReference>
<comment type="catalytic activity">
    <reaction evidence="1">
        <text>Hydrolysis of DNA containing ring-opened 7-methylguanine residues, releasing 2,6-diamino-4-hydroxy-5-(N-methyl)formamidopyrimidine.</text>
        <dbReference type="EC" id="3.2.2.23"/>
    </reaction>
</comment>
<dbReference type="GO" id="GO:0006284">
    <property type="term" value="P:base-excision repair"/>
    <property type="evidence" value="ECO:0007669"/>
    <property type="project" value="InterPro"/>
</dbReference>
<keyword evidence="11" id="KW-0540">Nuclease</keyword>
<protein>
    <submittedName>
        <fullName evidence="11">Endonuclease</fullName>
    </submittedName>
</protein>
<keyword evidence="12" id="KW-1185">Reference proteome</keyword>
<reference evidence="11 12" key="1">
    <citation type="submission" date="2019-11" db="EMBL/GenBank/DDBJ databases">
        <title>Draft Genome Sequences of Six Type Strains of the Genus Massilia.</title>
        <authorList>
            <person name="Miess H."/>
            <person name="Frediansyah A."/>
            <person name="Goeker M."/>
            <person name="Gross H."/>
        </authorList>
    </citation>
    <scope>NUCLEOTIDE SEQUENCE [LARGE SCALE GENOMIC DNA]</scope>
    <source>
        <strain evidence="11 12">DSM 17513</strain>
    </source>
</reference>
<evidence type="ECO:0000256" key="8">
    <source>
        <dbReference type="ARBA" id="ARBA00023268"/>
    </source>
</evidence>
<evidence type="ECO:0000256" key="3">
    <source>
        <dbReference type="ARBA" id="ARBA00022763"/>
    </source>
</evidence>
<dbReference type="InterPro" id="IPR012319">
    <property type="entry name" value="FPG_cat"/>
</dbReference>
<dbReference type="RefSeq" id="WP_155708762.1">
    <property type="nucleotide sequence ID" value="NZ_BMWU01000013.1"/>
</dbReference>
<keyword evidence="7" id="KW-0456">Lyase</keyword>
<keyword evidence="8" id="KW-0511">Multifunctional enzyme</keyword>
<dbReference type="Pfam" id="PF01149">
    <property type="entry name" value="Fapy_DNA_glyco"/>
    <property type="match status" value="1"/>
</dbReference>
<name>A0A6I3X7W8_9BURK</name>
<dbReference type="Pfam" id="PF06831">
    <property type="entry name" value="H2TH"/>
    <property type="match status" value="1"/>
</dbReference>
<keyword evidence="9" id="KW-0326">Glycosidase</keyword>
<dbReference type="GO" id="GO:0008534">
    <property type="term" value="F:oxidized purine nucleobase lesion DNA N-glycosylase activity"/>
    <property type="evidence" value="ECO:0007669"/>
    <property type="project" value="UniProtKB-EC"/>
</dbReference>
<evidence type="ECO:0000259" key="10">
    <source>
        <dbReference type="PROSITE" id="PS51068"/>
    </source>
</evidence>
<evidence type="ECO:0000256" key="4">
    <source>
        <dbReference type="ARBA" id="ARBA00022801"/>
    </source>
</evidence>
<dbReference type="Proteomes" id="UP000431684">
    <property type="component" value="Unassembled WGS sequence"/>
</dbReference>
<keyword evidence="4" id="KW-0378">Hydrolase</keyword>
<dbReference type="SUPFAM" id="SSF81624">
    <property type="entry name" value="N-terminal domain of MutM-like DNA repair proteins"/>
    <property type="match status" value="1"/>
</dbReference>
<evidence type="ECO:0000256" key="5">
    <source>
        <dbReference type="ARBA" id="ARBA00023125"/>
    </source>
</evidence>
<evidence type="ECO:0000313" key="11">
    <source>
        <dbReference type="EMBL" id="MUI12874.1"/>
    </source>
</evidence>
<feature type="domain" description="Formamidopyrimidine-DNA glycosylase catalytic" evidence="10">
    <location>
        <begin position="2"/>
        <end position="96"/>
    </location>
</feature>
<dbReference type="PROSITE" id="PS51068">
    <property type="entry name" value="FPG_CAT"/>
    <property type="match status" value="1"/>
</dbReference>
<sequence length="249" mass="28602">MPEGPSLVILKELVQPYEGRTIAAAHGNSKAVPFDDLPGQPVLSLRTWGKHFLIELPLFTLRIHFLMFGSYRIDERKENSPERLSLAFEEGGELNFYTCAVQLIEGDLDKAYEWHADVMADAWKPAAALKKLRAMPETLVCDALLDQTIFSGVGNIIKNEVLFRLKIHPLSTVGALPAARLRELVKQARQYSFEFLEWKKAYVLKQHWLAHTKRICPRCNVAFHKAHLGKTKRRTFWCERCQKRYGEVL</sequence>
<dbReference type="GO" id="GO:0003906">
    <property type="term" value="F:DNA-(apurinic or apyrimidinic site) endonuclease activity"/>
    <property type="evidence" value="ECO:0007669"/>
    <property type="project" value="InterPro"/>
</dbReference>
<dbReference type="AlphaFoldDB" id="A0A6I3X7W8"/>
<dbReference type="InterPro" id="IPR010979">
    <property type="entry name" value="Ribosomal_uS13-like_H2TH"/>
</dbReference>
<evidence type="ECO:0000256" key="6">
    <source>
        <dbReference type="ARBA" id="ARBA00023204"/>
    </source>
</evidence>
<gene>
    <name evidence="11" type="ORF">GJV26_10445</name>
</gene>
<dbReference type="SMART" id="SM00898">
    <property type="entry name" value="Fapy_DNA_glyco"/>
    <property type="match status" value="1"/>
</dbReference>
<dbReference type="Gene3D" id="3.20.190.10">
    <property type="entry name" value="MutM-like, N-terminal"/>
    <property type="match status" value="1"/>
</dbReference>
<dbReference type="Gene3D" id="1.10.8.50">
    <property type="match status" value="1"/>
</dbReference>
<evidence type="ECO:0000256" key="9">
    <source>
        <dbReference type="ARBA" id="ARBA00023295"/>
    </source>
</evidence>
<dbReference type="GO" id="GO:0008270">
    <property type="term" value="F:zinc ion binding"/>
    <property type="evidence" value="ECO:0007669"/>
    <property type="project" value="InterPro"/>
</dbReference>
<keyword evidence="5" id="KW-0238">DNA-binding</keyword>
<dbReference type="InterPro" id="IPR035937">
    <property type="entry name" value="FPG_N"/>
</dbReference>
<dbReference type="SMART" id="SM01232">
    <property type="entry name" value="H2TH"/>
    <property type="match status" value="1"/>
</dbReference>
<dbReference type="PANTHER" id="PTHR22993">
    <property type="entry name" value="FORMAMIDOPYRIMIDINE-DNA GLYCOSYLASE"/>
    <property type="match status" value="1"/>
</dbReference>
<keyword evidence="6" id="KW-0234">DNA repair</keyword>
<evidence type="ECO:0000256" key="2">
    <source>
        <dbReference type="ARBA" id="ARBA00009409"/>
    </source>
</evidence>
<dbReference type="SUPFAM" id="SSF46946">
    <property type="entry name" value="S13-like H2TH domain"/>
    <property type="match status" value="1"/>
</dbReference>
<dbReference type="GO" id="GO:0016829">
    <property type="term" value="F:lyase activity"/>
    <property type="evidence" value="ECO:0007669"/>
    <property type="project" value="UniProtKB-KW"/>
</dbReference>
<comment type="caution">
    <text evidence="11">The sequence shown here is derived from an EMBL/GenBank/DDBJ whole genome shotgun (WGS) entry which is preliminary data.</text>
</comment>
<accession>A0A6I3X7W8</accession>
<dbReference type="InterPro" id="IPR015886">
    <property type="entry name" value="H2TH_FPG"/>
</dbReference>
<evidence type="ECO:0000256" key="7">
    <source>
        <dbReference type="ARBA" id="ARBA00023239"/>
    </source>
</evidence>
<dbReference type="EMBL" id="WNWM01000002">
    <property type="protein sequence ID" value="MUI12874.1"/>
    <property type="molecule type" value="Genomic_DNA"/>
</dbReference>
<evidence type="ECO:0000256" key="1">
    <source>
        <dbReference type="ARBA" id="ARBA00001668"/>
    </source>
</evidence>
<keyword evidence="11" id="KW-0255">Endonuclease</keyword>
<comment type="similarity">
    <text evidence="2">Belongs to the FPG family.</text>
</comment>